<dbReference type="Proteomes" id="UP001281410">
    <property type="component" value="Unassembled WGS sequence"/>
</dbReference>
<dbReference type="InterPro" id="IPR012337">
    <property type="entry name" value="RNaseH-like_sf"/>
</dbReference>
<proteinExistence type="predicted"/>
<accession>A0AAE0E0G3</accession>
<dbReference type="Gene3D" id="3.30.420.10">
    <property type="entry name" value="Ribonuclease H-like superfamily/Ribonuclease H"/>
    <property type="match status" value="1"/>
</dbReference>
<dbReference type="EMBL" id="JANJYJ010000007">
    <property type="protein sequence ID" value="KAK3199586.1"/>
    <property type="molecule type" value="Genomic_DNA"/>
</dbReference>
<evidence type="ECO:0000313" key="4">
    <source>
        <dbReference type="Proteomes" id="UP001281410"/>
    </source>
</evidence>
<dbReference type="GO" id="GO:0003676">
    <property type="term" value="F:nucleic acid binding"/>
    <property type="evidence" value="ECO:0007669"/>
    <property type="project" value="InterPro"/>
</dbReference>
<name>A0AAE0E0G3_9ROSI</name>
<keyword evidence="4" id="KW-1185">Reference proteome</keyword>
<dbReference type="GO" id="GO:0004523">
    <property type="term" value="F:RNA-DNA hybrid ribonuclease activity"/>
    <property type="evidence" value="ECO:0007669"/>
    <property type="project" value="InterPro"/>
</dbReference>
<dbReference type="PANTHER" id="PTHR33033:SF118">
    <property type="entry name" value="OS02G0175302 PROTEIN"/>
    <property type="match status" value="1"/>
</dbReference>
<protein>
    <recommendedName>
        <fullName evidence="2">RNase H type-1 domain-containing protein</fullName>
    </recommendedName>
</protein>
<evidence type="ECO:0000256" key="1">
    <source>
        <dbReference type="SAM" id="MobiDB-lite"/>
    </source>
</evidence>
<dbReference type="InterPro" id="IPR002156">
    <property type="entry name" value="RNaseH_domain"/>
</dbReference>
<reference evidence="3" key="1">
    <citation type="journal article" date="2023" name="Plant J.">
        <title>Genome sequences and population genomics provide insights into the demographic history, inbreeding, and mutation load of two 'living fossil' tree species of Dipteronia.</title>
        <authorList>
            <person name="Feng Y."/>
            <person name="Comes H.P."/>
            <person name="Chen J."/>
            <person name="Zhu S."/>
            <person name="Lu R."/>
            <person name="Zhang X."/>
            <person name="Li P."/>
            <person name="Qiu J."/>
            <person name="Olsen K.M."/>
            <person name="Qiu Y."/>
        </authorList>
    </citation>
    <scope>NUCLEOTIDE SEQUENCE</scope>
    <source>
        <strain evidence="3">NBL</strain>
    </source>
</reference>
<dbReference type="Pfam" id="PF13456">
    <property type="entry name" value="RVT_3"/>
    <property type="match status" value="1"/>
</dbReference>
<dbReference type="AlphaFoldDB" id="A0AAE0E0G3"/>
<dbReference type="InterPro" id="IPR044730">
    <property type="entry name" value="RNase_H-like_dom_plant"/>
</dbReference>
<evidence type="ECO:0000259" key="2">
    <source>
        <dbReference type="PROSITE" id="PS50879"/>
    </source>
</evidence>
<organism evidence="3 4">
    <name type="scientific">Dipteronia sinensis</name>
    <dbReference type="NCBI Taxonomy" id="43782"/>
    <lineage>
        <taxon>Eukaryota</taxon>
        <taxon>Viridiplantae</taxon>
        <taxon>Streptophyta</taxon>
        <taxon>Embryophyta</taxon>
        <taxon>Tracheophyta</taxon>
        <taxon>Spermatophyta</taxon>
        <taxon>Magnoliopsida</taxon>
        <taxon>eudicotyledons</taxon>
        <taxon>Gunneridae</taxon>
        <taxon>Pentapetalae</taxon>
        <taxon>rosids</taxon>
        <taxon>malvids</taxon>
        <taxon>Sapindales</taxon>
        <taxon>Sapindaceae</taxon>
        <taxon>Hippocastanoideae</taxon>
        <taxon>Acereae</taxon>
        <taxon>Dipteronia</taxon>
    </lineage>
</organism>
<dbReference type="PANTHER" id="PTHR33033">
    <property type="entry name" value="POLYNUCLEOTIDYL TRANSFERASE, RIBONUCLEASE H-LIKE SUPERFAMILY PROTEIN-RELATED"/>
    <property type="match status" value="1"/>
</dbReference>
<dbReference type="CDD" id="cd06222">
    <property type="entry name" value="RNase_H_like"/>
    <property type="match status" value="1"/>
</dbReference>
<evidence type="ECO:0000313" key="3">
    <source>
        <dbReference type="EMBL" id="KAK3199586.1"/>
    </source>
</evidence>
<feature type="region of interest" description="Disordered" evidence="1">
    <location>
        <begin position="1"/>
        <end position="21"/>
    </location>
</feature>
<dbReference type="InterPro" id="IPR036397">
    <property type="entry name" value="RNaseH_sf"/>
</dbReference>
<dbReference type="SUPFAM" id="SSF53098">
    <property type="entry name" value="Ribonuclease H-like"/>
    <property type="match status" value="1"/>
</dbReference>
<dbReference type="PROSITE" id="PS50879">
    <property type="entry name" value="RNASE_H_1"/>
    <property type="match status" value="1"/>
</dbReference>
<gene>
    <name evidence="3" type="ORF">Dsin_023001</name>
</gene>
<comment type="caution">
    <text evidence="3">The sequence shown here is derived from an EMBL/GenBank/DDBJ whole genome shotgun (WGS) entry which is preliminary data.</text>
</comment>
<feature type="domain" description="RNase H type-1" evidence="2">
    <location>
        <begin position="1"/>
        <end position="121"/>
    </location>
</feature>
<sequence>MDTLKFNVDGSSRGKPGPSGIGGVLRDSNGKVLCLYSYYMGILDSNVAELLAIKRAVELCFSNIELKSHDIVVTVYDIRGMLKDANGIKVAFDSRIFNSFADSLAKMRSSISGDFVEWGDI</sequence>